<dbReference type="AlphaFoldDB" id="A0A397THQ2"/>
<keyword evidence="2" id="KW-1185">Reference proteome</keyword>
<dbReference type="OrthoDB" id="9999611at2759"/>
<dbReference type="EMBL" id="QKYT01000052">
    <property type="protein sequence ID" value="RIA96025.1"/>
    <property type="molecule type" value="Genomic_DNA"/>
</dbReference>
<proteinExistence type="predicted"/>
<comment type="caution">
    <text evidence="1">The sequence shown here is derived from an EMBL/GenBank/DDBJ whole genome shotgun (WGS) entry which is preliminary data.</text>
</comment>
<evidence type="ECO:0000313" key="1">
    <source>
        <dbReference type="EMBL" id="RIA96025.1"/>
    </source>
</evidence>
<sequence>MPEHKASKLRGDLKYYEGSAKEYIGNLFNNENLKKKGEADKLTGASERETALVRQGIKKGNDLTIPCLEIWF</sequence>
<evidence type="ECO:0008006" key="3">
    <source>
        <dbReference type="Google" id="ProtNLM"/>
    </source>
</evidence>
<dbReference type="Proteomes" id="UP000265703">
    <property type="component" value="Unassembled WGS sequence"/>
</dbReference>
<accession>A0A397THQ2</accession>
<name>A0A397THQ2_9GLOM</name>
<dbReference type="SUPFAM" id="SSF69047">
    <property type="entry name" value="Hypothetical protein YjbJ"/>
    <property type="match status" value="1"/>
</dbReference>
<gene>
    <name evidence="1" type="ORF">C1645_756186</name>
</gene>
<dbReference type="InterPro" id="IPR036629">
    <property type="entry name" value="YjbJ_sf"/>
</dbReference>
<organism evidence="1 2">
    <name type="scientific">Glomus cerebriforme</name>
    <dbReference type="NCBI Taxonomy" id="658196"/>
    <lineage>
        <taxon>Eukaryota</taxon>
        <taxon>Fungi</taxon>
        <taxon>Fungi incertae sedis</taxon>
        <taxon>Mucoromycota</taxon>
        <taxon>Glomeromycotina</taxon>
        <taxon>Glomeromycetes</taxon>
        <taxon>Glomerales</taxon>
        <taxon>Glomeraceae</taxon>
        <taxon>Glomus</taxon>
    </lineage>
</organism>
<evidence type="ECO:0000313" key="2">
    <source>
        <dbReference type="Proteomes" id="UP000265703"/>
    </source>
</evidence>
<reference evidence="1 2" key="1">
    <citation type="submission" date="2018-06" db="EMBL/GenBank/DDBJ databases">
        <title>Comparative genomics reveals the genomic features of Rhizophagus irregularis, R. cerebriforme, R. diaphanum and Gigaspora rosea, and their symbiotic lifestyle signature.</title>
        <authorList>
            <person name="Morin E."/>
            <person name="San Clemente H."/>
            <person name="Chen E.C.H."/>
            <person name="De La Providencia I."/>
            <person name="Hainaut M."/>
            <person name="Kuo A."/>
            <person name="Kohler A."/>
            <person name="Murat C."/>
            <person name="Tang N."/>
            <person name="Roy S."/>
            <person name="Loubradou J."/>
            <person name="Henrissat B."/>
            <person name="Grigoriev I.V."/>
            <person name="Corradi N."/>
            <person name="Roux C."/>
            <person name="Martin F.M."/>
        </authorList>
    </citation>
    <scope>NUCLEOTIDE SEQUENCE [LARGE SCALE GENOMIC DNA]</scope>
    <source>
        <strain evidence="1 2">DAOM 227022</strain>
    </source>
</reference>
<protein>
    <recommendedName>
        <fullName evidence="3">CsbD-like domain-containing protein</fullName>
    </recommendedName>
</protein>